<comment type="caution">
    <text evidence="1">The sequence shown here is derived from an EMBL/GenBank/DDBJ whole genome shotgun (WGS) entry which is preliminary data.</text>
</comment>
<evidence type="ECO:0008006" key="3">
    <source>
        <dbReference type="Google" id="ProtNLM"/>
    </source>
</evidence>
<dbReference type="Proteomes" id="UP001589798">
    <property type="component" value="Unassembled WGS sequence"/>
</dbReference>
<name>A0ABV6CVI5_9SPHN</name>
<organism evidence="1 2">
    <name type="scientific">Novosphingobium soli</name>
    <dbReference type="NCBI Taxonomy" id="574956"/>
    <lineage>
        <taxon>Bacteria</taxon>
        <taxon>Pseudomonadati</taxon>
        <taxon>Pseudomonadota</taxon>
        <taxon>Alphaproteobacteria</taxon>
        <taxon>Sphingomonadales</taxon>
        <taxon>Sphingomonadaceae</taxon>
        <taxon>Novosphingobium</taxon>
    </lineage>
</organism>
<gene>
    <name evidence="1" type="ORF">ACFFJC_10580</name>
</gene>
<sequence>MNGKFNVKTEELLAALAYEYAIPGHRMVAFASRLRHLHRLGFLCSSRVGRGKVQTYSVQDIQLVAVAFYLQSQGMRPEIVVGAADTVLCEHLRHKSDCITVTLSGFDEIPKAVVEVGSHCGLVVNVAKIIERLLEAISVTRAHRGDSAKAQGMRAAGQREAVPG</sequence>
<reference evidence="1 2" key="1">
    <citation type="submission" date="2024-09" db="EMBL/GenBank/DDBJ databases">
        <authorList>
            <person name="Sun Q."/>
            <person name="Mori K."/>
        </authorList>
    </citation>
    <scope>NUCLEOTIDE SEQUENCE [LARGE SCALE GENOMIC DNA]</scope>
    <source>
        <strain evidence="1 2">CCM 7706</strain>
    </source>
</reference>
<protein>
    <recommendedName>
        <fullName evidence="3">MerR family transcriptional regulator</fullName>
    </recommendedName>
</protein>
<evidence type="ECO:0000313" key="2">
    <source>
        <dbReference type="Proteomes" id="UP001589798"/>
    </source>
</evidence>
<proteinExistence type="predicted"/>
<keyword evidence="2" id="KW-1185">Reference proteome</keyword>
<evidence type="ECO:0000313" key="1">
    <source>
        <dbReference type="EMBL" id="MFC0204718.1"/>
    </source>
</evidence>
<dbReference type="RefSeq" id="WP_379487478.1">
    <property type="nucleotide sequence ID" value="NZ_JBHLWK010000013.1"/>
</dbReference>
<dbReference type="EMBL" id="JBHLWK010000013">
    <property type="protein sequence ID" value="MFC0204718.1"/>
    <property type="molecule type" value="Genomic_DNA"/>
</dbReference>
<accession>A0ABV6CVI5</accession>